<feature type="compositionally biased region" description="Basic and acidic residues" evidence="2">
    <location>
        <begin position="621"/>
        <end position="630"/>
    </location>
</feature>
<dbReference type="KEGG" id="ccp:CHC_T00008368001"/>
<dbReference type="OrthoDB" id="541719at2759"/>
<dbReference type="PANTHER" id="PTHR44917">
    <property type="entry name" value="PROTEIN HIGH CHLOROPHYLL FLUORESCENT 107"/>
    <property type="match status" value="1"/>
</dbReference>
<dbReference type="Gramene" id="CDF38276">
    <property type="protein sequence ID" value="CDF38276"/>
    <property type="gene ID" value="CHC_T00008368001"/>
</dbReference>
<feature type="compositionally biased region" description="Polar residues" evidence="2">
    <location>
        <begin position="636"/>
        <end position="647"/>
    </location>
</feature>
<feature type="repeat" description="TPR" evidence="1">
    <location>
        <begin position="362"/>
        <end position="395"/>
    </location>
</feature>
<sequence length="693" mass="77493">MQRGRPPAIQTLLWLATTAHRFADHLTEHCPIQPNASAPELPRSFRRLSLPVRHPDSPQPPFTIHARLHPSLPSTTPTMPPSIAFCACPLPLKRPRSALLSHPRRTLPSCAVSPPDPSAKPSASEALSRKVQSSILAAEQGCDMYPLHLTPLPVQLDLLNYHARVASRRRNTRARARRLYRRCVDINSADGRAWLGLAKLHLAEGDVANARKTFRGGVNSSRKNSHLLQAWGVLEEREGFVDRAKGFYEAAVRANPQHTPSWVALGLWYRRVRNDVVHAREMFRNGIEADPTNYYVWHVLGVLEKDCLQFPVARECFRRGVAANPNNAATYVLWGSLEDSLGNFAVAFELFQKAHVANPRNAHAYVSHAVCAERSGDVGKAISLLETAIEVRPNDPAPRQTLGLVHFRSGEVEQARAQFKAALRIDDKHGPTWHAWARVESALGLFERARELYQEAVWAAPESKHVVKTWHAWASLELEEGNCRVARRYFAHGLEVDSKSVPLLEGLATVEAMEGNMMQAREYFETCIRLQPSAKATWRLYEDLEREYGSAKRAQLVYERFVVTSKQVDERLVVGKPLPGDYAAGGMWIDALELKPTVSAFDSVGNIDTDQVPFIKPFGREGDEVEKSSEEDASSPAIQSKVTVSRRSTAKKHGRASIRPIPSTESDDLQTIARMLPKPVFPENMPFIQTMLN</sequence>
<name>R7QLC0_CHOCR</name>
<dbReference type="EMBL" id="HG001913">
    <property type="protein sequence ID" value="CDF38276.1"/>
    <property type="molecule type" value="Genomic_DNA"/>
</dbReference>
<dbReference type="Proteomes" id="UP000012073">
    <property type="component" value="Unassembled WGS sequence"/>
</dbReference>
<dbReference type="SMART" id="SM00028">
    <property type="entry name" value="TPR"/>
    <property type="match status" value="8"/>
</dbReference>
<feature type="repeat" description="TPR" evidence="1">
    <location>
        <begin position="396"/>
        <end position="429"/>
    </location>
</feature>
<dbReference type="RefSeq" id="XP_005718161.1">
    <property type="nucleotide sequence ID" value="XM_005718104.1"/>
</dbReference>
<evidence type="ECO:0000313" key="4">
    <source>
        <dbReference type="Proteomes" id="UP000012073"/>
    </source>
</evidence>
<feature type="repeat" description="TPR" evidence="1">
    <location>
        <begin position="328"/>
        <end position="361"/>
    </location>
</feature>
<feature type="region of interest" description="Disordered" evidence="2">
    <location>
        <begin position="621"/>
        <end position="668"/>
    </location>
</feature>
<evidence type="ECO:0000256" key="2">
    <source>
        <dbReference type="SAM" id="MobiDB-lite"/>
    </source>
</evidence>
<dbReference type="GO" id="GO:0003729">
    <property type="term" value="F:mRNA binding"/>
    <property type="evidence" value="ECO:0007669"/>
    <property type="project" value="InterPro"/>
</dbReference>
<dbReference type="STRING" id="2769.R7QLC0"/>
<feature type="region of interest" description="Disordered" evidence="2">
    <location>
        <begin position="106"/>
        <end position="126"/>
    </location>
</feature>
<accession>R7QLC0</accession>
<dbReference type="InterPro" id="IPR003107">
    <property type="entry name" value="HAT"/>
</dbReference>
<dbReference type="PROSITE" id="PS50005">
    <property type="entry name" value="TPR"/>
    <property type="match status" value="3"/>
</dbReference>
<dbReference type="Gene3D" id="1.25.40.10">
    <property type="entry name" value="Tetratricopeptide repeat domain"/>
    <property type="match status" value="2"/>
</dbReference>
<protein>
    <submittedName>
        <fullName evidence="3">TPR repeat-containing protein</fullName>
    </submittedName>
</protein>
<dbReference type="InterPro" id="IPR019734">
    <property type="entry name" value="TPR_rpt"/>
</dbReference>
<keyword evidence="1" id="KW-0802">TPR repeat</keyword>
<dbReference type="AlphaFoldDB" id="R7QLC0"/>
<dbReference type="PhylomeDB" id="R7QLC0"/>
<organism evidence="3 4">
    <name type="scientific">Chondrus crispus</name>
    <name type="common">Carrageen Irish moss</name>
    <name type="synonym">Polymorpha crispa</name>
    <dbReference type="NCBI Taxonomy" id="2769"/>
    <lineage>
        <taxon>Eukaryota</taxon>
        <taxon>Rhodophyta</taxon>
        <taxon>Florideophyceae</taxon>
        <taxon>Rhodymeniophycidae</taxon>
        <taxon>Gigartinales</taxon>
        <taxon>Gigartinaceae</taxon>
        <taxon>Chondrus</taxon>
    </lineage>
</organism>
<dbReference type="OMA" id="REYGSAK"/>
<proteinExistence type="predicted"/>
<dbReference type="GeneID" id="17325880"/>
<reference evidence="4" key="1">
    <citation type="journal article" date="2013" name="Proc. Natl. Acad. Sci. U.S.A.">
        <title>Genome structure and metabolic features in the red seaweed Chondrus crispus shed light on evolution of the Archaeplastida.</title>
        <authorList>
            <person name="Collen J."/>
            <person name="Porcel B."/>
            <person name="Carre W."/>
            <person name="Ball S.G."/>
            <person name="Chaparro C."/>
            <person name="Tonon T."/>
            <person name="Barbeyron T."/>
            <person name="Michel G."/>
            <person name="Noel B."/>
            <person name="Valentin K."/>
            <person name="Elias M."/>
            <person name="Artiguenave F."/>
            <person name="Arun A."/>
            <person name="Aury J.M."/>
            <person name="Barbosa-Neto J.F."/>
            <person name="Bothwell J.H."/>
            <person name="Bouget F.Y."/>
            <person name="Brillet L."/>
            <person name="Cabello-Hurtado F."/>
            <person name="Capella-Gutierrez S."/>
            <person name="Charrier B."/>
            <person name="Cladiere L."/>
            <person name="Cock J.M."/>
            <person name="Coelho S.M."/>
            <person name="Colleoni C."/>
            <person name="Czjzek M."/>
            <person name="Da Silva C."/>
            <person name="Delage L."/>
            <person name="Denoeud F."/>
            <person name="Deschamps P."/>
            <person name="Dittami S.M."/>
            <person name="Gabaldon T."/>
            <person name="Gachon C.M."/>
            <person name="Groisillier A."/>
            <person name="Herve C."/>
            <person name="Jabbari K."/>
            <person name="Katinka M."/>
            <person name="Kloareg B."/>
            <person name="Kowalczyk N."/>
            <person name="Labadie K."/>
            <person name="Leblanc C."/>
            <person name="Lopez P.J."/>
            <person name="McLachlan D.H."/>
            <person name="Meslet-Cladiere L."/>
            <person name="Moustafa A."/>
            <person name="Nehr Z."/>
            <person name="Nyvall Collen P."/>
            <person name="Panaud O."/>
            <person name="Partensky F."/>
            <person name="Poulain J."/>
            <person name="Rensing S.A."/>
            <person name="Rousvoal S."/>
            <person name="Samson G."/>
            <person name="Symeonidi A."/>
            <person name="Weissenbach J."/>
            <person name="Zambounis A."/>
            <person name="Wincker P."/>
            <person name="Boyen C."/>
        </authorList>
    </citation>
    <scope>NUCLEOTIDE SEQUENCE [LARGE SCALE GENOMIC DNA]</scope>
    <source>
        <strain evidence="4">cv. Stackhouse</strain>
    </source>
</reference>
<dbReference type="InterPro" id="IPR044624">
    <property type="entry name" value="Mbb1-like"/>
</dbReference>
<keyword evidence="4" id="KW-1185">Reference proteome</keyword>
<dbReference type="Pfam" id="PF14559">
    <property type="entry name" value="TPR_19"/>
    <property type="match status" value="1"/>
</dbReference>
<dbReference type="InterPro" id="IPR011990">
    <property type="entry name" value="TPR-like_helical_dom_sf"/>
</dbReference>
<dbReference type="Pfam" id="PF13432">
    <property type="entry name" value="TPR_16"/>
    <property type="match status" value="1"/>
</dbReference>
<dbReference type="SUPFAM" id="SSF48452">
    <property type="entry name" value="TPR-like"/>
    <property type="match status" value="2"/>
</dbReference>
<gene>
    <name evidence="3" type="ORF">CHC_T00008368001</name>
</gene>
<dbReference type="PANTHER" id="PTHR44917:SF1">
    <property type="entry name" value="PROTEIN HIGH CHLOROPHYLL FLUORESCENT 107"/>
    <property type="match status" value="1"/>
</dbReference>
<dbReference type="GO" id="GO:0006397">
    <property type="term" value="P:mRNA processing"/>
    <property type="evidence" value="ECO:0007669"/>
    <property type="project" value="InterPro"/>
</dbReference>
<evidence type="ECO:0000256" key="1">
    <source>
        <dbReference type="PROSITE-ProRule" id="PRU00339"/>
    </source>
</evidence>
<dbReference type="SMART" id="SM00386">
    <property type="entry name" value="HAT"/>
    <property type="match status" value="9"/>
</dbReference>
<evidence type="ECO:0000313" key="3">
    <source>
        <dbReference type="EMBL" id="CDF38276.1"/>
    </source>
</evidence>